<dbReference type="Gene3D" id="3.60.110.10">
    <property type="entry name" value="Carbon-nitrogen hydrolase"/>
    <property type="match status" value="1"/>
</dbReference>
<feature type="domain" description="CN hydrolase" evidence="3">
    <location>
        <begin position="11"/>
        <end position="258"/>
    </location>
</feature>
<sequence>MSATPNSGAPFTAACIQTNTGPDHAPSLKAAEALIREAHGAGADLIMTPEVTSLLESRRAAALEKSLPEESHPGIPLFRALAAELQVWLLAGSFGIGLGDNKIANRSFLFGPDGNVKARYDKIHMFDVEIPDGQTYRESATYRAGEKAVVTDLPWGRLGLTICYDLRFPPLYRVLAEAGASFITVPSAFTRLTGAAHWHTLLKARAIETGCYIFAPAQCGTHAGGRETYGHSLIVSPWGEVLAEGGEEPGVVMAKIDPAAVGKARSMVPSLTNVRDYAPPD</sequence>
<dbReference type="RefSeq" id="WP_142899133.1">
    <property type="nucleotide sequence ID" value="NZ_ML660062.1"/>
</dbReference>
<protein>
    <submittedName>
        <fullName evidence="4">Carbon-nitrogen hydrolase family protein</fullName>
    </submittedName>
</protein>
<reference evidence="4 5" key="1">
    <citation type="submission" date="2019-06" db="EMBL/GenBank/DDBJ databases">
        <title>Whole genome sequence for Rhodospirillaceae sp. R148.</title>
        <authorList>
            <person name="Wang G."/>
        </authorList>
    </citation>
    <scope>NUCLEOTIDE SEQUENCE [LARGE SCALE GENOMIC DNA]</scope>
    <source>
        <strain evidence="4 5">R148</strain>
    </source>
</reference>
<keyword evidence="2 4" id="KW-0378">Hydrolase</keyword>
<dbReference type="PROSITE" id="PS50263">
    <property type="entry name" value="CN_HYDROLASE"/>
    <property type="match status" value="1"/>
</dbReference>
<evidence type="ECO:0000313" key="4">
    <source>
        <dbReference type="EMBL" id="TQV73233.1"/>
    </source>
</evidence>
<dbReference type="PANTHER" id="PTHR23088:SF27">
    <property type="entry name" value="DEAMINATED GLUTATHIONE AMIDASE"/>
    <property type="match status" value="1"/>
</dbReference>
<comment type="caution">
    <text evidence="4">The sequence shown here is derived from an EMBL/GenBank/DDBJ whole genome shotgun (WGS) entry which is preliminary data.</text>
</comment>
<dbReference type="CDD" id="cd07572">
    <property type="entry name" value="nit"/>
    <property type="match status" value="1"/>
</dbReference>
<dbReference type="InterPro" id="IPR045254">
    <property type="entry name" value="Nit1/2_C-N_Hydrolase"/>
</dbReference>
<dbReference type="PANTHER" id="PTHR23088">
    <property type="entry name" value="NITRILASE-RELATED"/>
    <property type="match status" value="1"/>
</dbReference>
<name>A0A545T7N2_9PROT</name>
<evidence type="ECO:0000256" key="1">
    <source>
        <dbReference type="ARBA" id="ARBA00010613"/>
    </source>
</evidence>
<gene>
    <name evidence="4" type="ORF">FKG95_24755</name>
</gene>
<dbReference type="Pfam" id="PF00795">
    <property type="entry name" value="CN_hydrolase"/>
    <property type="match status" value="1"/>
</dbReference>
<keyword evidence="5" id="KW-1185">Reference proteome</keyword>
<dbReference type="AlphaFoldDB" id="A0A545T7N2"/>
<dbReference type="InterPro" id="IPR036526">
    <property type="entry name" value="C-N_Hydrolase_sf"/>
</dbReference>
<dbReference type="GO" id="GO:0016811">
    <property type="term" value="F:hydrolase activity, acting on carbon-nitrogen (but not peptide) bonds, in linear amides"/>
    <property type="evidence" value="ECO:0007669"/>
    <property type="project" value="InterPro"/>
</dbReference>
<dbReference type="SUPFAM" id="SSF56317">
    <property type="entry name" value="Carbon-nitrogen hydrolase"/>
    <property type="match status" value="1"/>
</dbReference>
<proteinExistence type="inferred from homology"/>
<dbReference type="EMBL" id="VHSH01000011">
    <property type="protein sequence ID" value="TQV73233.1"/>
    <property type="molecule type" value="Genomic_DNA"/>
</dbReference>
<comment type="similarity">
    <text evidence="1">Belongs to the carbon-nitrogen hydrolase superfamily. NIT1/NIT2 family.</text>
</comment>
<evidence type="ECO:0000259" key="3">
    <source>
        <dbReference type="PROSITE" id="PS50263"/>
    </source>
</evidence>
<accession>A0A545T7N2</accession>
<dbReference type="OrthoDB" id="9811121at2"/>
<dbReference type="InterPro" id="IPR001110">
    <property type="entry name" value="UPF0012_CS"/>
</dbReference>
<evidence type="ECO:0000313" key="5">
    <source>
        <dbReference type="Proteomes" id="UP000315252"/>
    </source>
</evidence>
<dbReference type="PROSITE" id="PS01227">
    <property type="entry name" value="UPF0012"/>
    <property type="match status" value="1"/>
</dbReference>
<dbReference type="Proteomes" id="UP000315252">
    <property type="component" value="Unassembled WGS sequence"/>
</dbReference>
<evidence type="ECO:0000256" key="2">
    <source>
        <dbReference type="ARBA" id="ARBA00022801"/>
    </source>
</evidence>
<dbReference type="InterPro" id="IPR003010">
    <property type="entry name" value="C-N_Hydrolase"/>
</dbReference>
<organism evidence="4 5">
    <name type="scientific">Denitrobaculum tricleocarpae</name>
    <dbReference type="NCBI Taxonomy" id="2591009"/>
    <lineage>
        <taxon>Bacteria</taxon>
        <taxon>Pseudomonadati</taxon>
        <taxon>Pseudomonadota</taxon>
        <taxon>Alphaproteobacteria</taxon>
        <taxon>Rhodospirillales</taxon>
        <taxon>Rhodospirillaceae</taxon>
        <taxon>Denitrobaculum</taxon>
    </lineage>
</organism>